<organism evidence="13 14">
    <name type="scientific">Trapa incisa</name>
    <dbReference type="NCBI Taxonomy" id="236973"/>
    <lineage>
        <taxon>Eukaryota</taxon>
        <taxon>Viridiplantae</taxon>
        <taxon>Streptophyta</taxon>
        <taxon>Embryophyta</taxon>
        <taxon>Tracheophyta</taxon>
        <taxon>Spermatophyta</taxon>
        <taxon>Magnoliopsida</taxon>
        <taxon>eudicotyledons</taxon>
        <taxon>Gunneridae</taxon>
        <taxon>Pentapetalae</taxon>
        <taxon>rosids</taxon>
        <taxon>malvids</taxon>
        <taxon>Myrtales</taxon>
        <taxon>Lythraceae</taxon>
        <taxon>Trapa</taxon>
    </lineage>
</organism>
<evidence type="ECO:0000313" key="14">
    <source>
        <dbReference type="Proteomes" id="UP001345219"/>
    </source>
</evidence>
<keyword evidence="6 10" id="KW-0479">Metal-binding</keyword>
<dbReference type="AlphaFoldDB" id="A0AAN7H1T4"/>
<dbReference type="InterPro" id="IPR017972">
    <property type="entry name" value="Cyt_P450_CS"/>
</dbReference>
<dbReference type="GO" id="GO:0004497">
    <property type="term" value="F:monooxygenase activity"/>
    <property type="evidence" value="ECO:0007669"/>
    <property type="project" value="UniProtKB-KW"/>
</dbReference>
<evidence type="ECO:0000256" key="12">
    <source>
        <dbReference type="SAM" id="Phobius"/>
    </source>
</evidence>
<dbReference type="PRINTS" id="PR00385">
    <property type="entry name" value="P450"/>
</dbReference>
<dbReference type="InterPro" id="IPR002401">
    <property type="entry name" value="Cyt_P450_E_grp-I"/>
</dbReference>
<keyword evidence="9 11" id="KW-0503">Monooxygenase</keyword>
<keyword evidence="3" id="KW-0217">Developmental protein</keyword>
<dbReference type="InterPro" id="IPR036396">
    <property type="entry name" value="Cyt_P450_sf"/>
</dbReference>
<dbReference type="InterPro" id="IPR051996">
    <property type="entry name" value="Cytochrome_P450_78A"/>
</dbReference>
<dbReference type="Proteomes" id="UP001345219">
    <property type="component" value="Chromosome 21"/>
</dbReference>
<dbReference type="SUPFAM" id="SSF48264">
    <property type="entry name" value="Cytochrome P450"/>
    <property type="match status" value="1"/>
</dbReference>
<dbReference type="FunFam" id="1.10.630.10:FF:000016">
    <property type="entry name" value="Cytochrome P450 78A5"/>
    <property type="match status" value="1"/>
</dbReference>
<sequence>MEYFDLVSKDAFWWLFTLPVFMPSKNNNILDGHIIFSLAATFLLLGLLSWALSSGGVAWKNGRNRLGRVHIPGPRGFPVVGSLFVLSRGLAHRTLAEMASRRGNSQLMAFSLGSHPFVVASDPSTAREILTSPCFADRPLKQSIRSLMFTRAIGFAPNGSYWRLLRRMAASHLFSRRNILSHEAGHRLDCANMVRAIENEQRALGFVTLRRHLQFAALNNIMGSVFGRRYDELRDREDLRELTEIVAEGFELLGAFNWSDYLPWLCHLYDPLRVEERCARLVPRVKRLVKGIIDEHQIDGRPVGVCDVGSDDFVDVLLSLDGEEKLQEDDVIAILWEMIFRGTDTTALLTEWVMAELVLNPDVQKRLQSELDQAAAGEGRTTFTHADVANLPYLQAVVKETLRVHPPGPLLSWARLSTEDVHLSNGMVVPANTGAMVNMWSIAHDPKVWDEPDRFLPDRFLTEDVDVRGGDMRLAPFGAGRRVCPGKNLGLAVVALWVAELARGFDWSQQPARPVDLAEVLKLSCEMKHPLCAVAVKRSSHIISV</sequence>
<reference evidence="13 14" key="1">
    <citation type="journal article" date="2023" name="Hortic Res">
        <title>Pangenome of water caltrop reveals structural variations and asymmetric subgenome divergence after allopolyploidization.</title>
        <authorList>
            <person name="Zhang X."/>
            <person name="Chen Y."/>
            <person name="Wang L."/>
            <person name="Yuan Y."/>
            <person name="Fang M."/>
            <person name="Shi L."/>
            <person name="Lu R."/>
            <person name="Comes H.P."/>
            <person name="Ma Y."/>
            <person name="Chen Y."/>
            <person name="Huang G."/>
            <person name="Zhou Y."/>
            <person name="Zheng Z."/>
            <person name="Qiu Y."/>
        </authorList>
    </citation>
    <scope>NUCLEOTIDE SEQUENCE [LARGE SCALE GENOMIC DNA]</scope>
    <source>
        <tissue evidence="13">Roots</tissue>
    </source>
</reference>
<comment type="caution">
    <text evidence="13">The sequence shown here is derived from an EMBL/GenBank/DDBJ whole genome shotgun (WGS) entry which is preliminary data.</text>
</comment>
<dbReference type="PANTHER" id="PTHR47946:SF6">
    <property type="entry name" value="CYTOCHROME P450 78A7"/>
    <property type="match status" value="1"/>
</dbReference>
<comment type="similarity">
    <text evidence="2 11">Belongs to the cytochrome P450 family.</text>
</comment>
<evidence type="ECO:0008006" key="15">
    <source>
        <dbReference type="Google" id="ProtNLM"/>
    </source>
</evidence>
<comment type="cofactor">
    <cofactor evidence="1 10">
        <name>heme</name>
        <dbReference type="ChEBI" id="CHEBI:30413"/>
    </cofactor>
</comment>
<keyword evidence="12" id="KW-0472">Membrane</keyword>
<dbReference type="PROSITE" id="PS00086">
    <property type="entry name" value="CYTOCHROME_P450"/>
    <property type="match status" value="1"/>
</dbReference>
<keyword evidence="8 10" id="KW-0408">Iron</keyword>
<evidence type="ECO:0000256" key="5">
    <source>
        <dbReference type="ARBA" id="ARBA00022617"/>
    </source>
</evidence>
<dbReference type="EMBL" id="JAXIOK010000018">
    <property type="protein sequence ID" value="KAK4749384.1"/>
    <property type="molecule type" value="Genomic_DNA"/>
</dbReference>
<evidence type="ECO:0000256" key="6">
    <source>
        <dbReference type="ARBA" id="ARBA00022723"/>
    </source>
</evidence>
<evidence type="ECO:0000313" key="13">
    <source>
        <dbReference type="EMBL" id="KAK4749384.1"/>
    </source>
</evidence>
<protein>
    <recommendedName>
        <fullName evidence="15">Cytochrome P450</fullName>
    </recommendedName>
</protein>
<name>A0AAN7H1T4_9MYRT</name>
<keyword evidence="12" id="KW-1133">Transmembrane helix</keyword>
<evidence type="ECO:0000256" key="2">
    <source>
        <dbReference type="ARBA" id="ARBA00010617"/>
    </source>
</evidence>
<dbReference type="GO" id="GO:0016705">
    <property type="term" value="F:oxidoreductase activity, acting on paired donors, with incorporation or reduction of molecular oxygen"/>
    <property type="evidence" value="ECO:0007669"/>
    <property type="project" value="InterPro"/>
</dbReference>
<keyword evidence="4" id="KW-0341">Growth regulation</keyword>
<dbReference type="Gene3D" id="1.10.630.10">
    <property type="entry name" value="Cytochrome P450"/>
    <property type="match status" value="1"/>
</dbReference>
<keyword evidence="14" id="KW-1185">Reference proteome</keyword>
<keyword evidence="5 10" id="KW-0349">Heme</keyword>
<dbReference type="GO" id="GO:0048608">
    <property type="term" value="P:reproductive structure development"/>
    <property type="evidence" value="ECO:0007669"/>
    <property type="project" value="UniProtKB-ARBA"/>
</dbReference>
<dbReference type="InterPro" id="IPR001128">
    <property type="entry name" value="Cyt_P450"/>
</dbReference>
<evidence type="ECO:0000256" key="8">
    <source>
        <dbReference type="ARBA" id="ARBA00023004"/>
    </source>
</evidence>
<proteinExistence type="inferred from homology"/>
<evidence type="ECO:0000256" key="11">
    <source>
        <dbReference type="RuleBase" id="RU000461"/>
    </source>
</evidence>
<gene>
    <name evidence="13" type="ORF">SAY87_026833</name>
</gene>
<dbReference type="PRINTS" id="PR00463">
    <property type="entry name" value="EP450I"/>
</dbReference>
<feature type="transmembrane region" description="Helical" evidence="12">
    <location>
        <begin position="34"/>
        <end position="59"/>
    </location>
</feature>
<accession>A0AAN7H1T4</accession>
<feature type="binding site" description="axial binding residue" evidence="10">
    <location>
        <position position="484"/>
    </location>
    <ligand>
        <name>heme</name>
        <dbReference type="ChEBI" id="CHEBI:30413"/>
    </ligand>
    <ligandPart>
        <name>Fe</name>
        <dbReference type="ChEBI" id="CHEBI:18248"/>
    </ligandPart>
</feature>
<evidence type="ECO:0000256" key="10">
    <source>
        <dbReference type="PIRSR" id="PIRSR602401-1"/>
    </source>
</evidence>
<dbReference type="PANTHER" id="PTHR47946">
    <property type="entry name" value="CYTOCHROME P450 78A7-RELATED"/>
    <property type="match status" value="1"/>
</dbReference>
<evidence type="ECO:0000256" key="1">
    <source>
        <dbReference type="ARBA" id="ARBA00001971"/>
    </source>
</evidence>
<evidence type="ECO:0000256" key="3">
    <source>
        <dbReference type="ARBA" id="ARBA00022473"/>
    </source>
</evidence>
<keyword evidence="7 11" id="KW-0560">Oxidoreductase</keyword>
<evidence type="ECO:0000256" key="7">
    <source>
        <dbReference type="ARBA" id="ARBA00023002"/>
    </source>
</evidence>
<dbReference type="GO" id="GO:0020037">
    <property type="term" value="F:heme binding"/>
    <property type="evidence" value="ECO:0007669"/>
    <property type="project" value="InterPro"/>
</dbReference>
<evidence type="ECO:0000256" key="4">
    <source>
        <dbReference type="ARBA" id="ARBA00022604"/>
    </source>
</evidence>
<keyword evidence="12" id="KW-0812">Transmembrane</keyword>
<evidence type="ECO:0000256" key="9">
    <source>
        <dbReference type="ARBA" id="ARBA00023033"/>
    </source>
</evidence>
<dbReference type="Pfam" id="PF00067">
    <property type="entry name" value="p450"/>
    <property type="match status" value="1"/>
</dbReference>
<dbReference type="GO" id="GO:0005506">
    <property type="term" value="F:iron ion binding"/>
    <property type="evidence" value="ECO:0007669"/>
    <property type="project" value="InterPro"/>
</dbReference>